<feature type="domain" description="PucR C-terminal helix-turn-helix" evidence="1">
    <location>
        <begin position="346"/>
        <end position="403"/>
    </location>
</feature>
<dbReference type="Proteomes" id="UP000011731">
    <property type="component" value="Unassembled WGS sequence"/>
</dbReference>
<sequence length="409" mass="45419">MIGEHPDVDPAVRRILDNVQSRINALAKSPAAGDQHAFQSLPIDFRHEEIPQLQRRYFRILVQAIRKNAPFGEQDLQMAQQIAADRAIEGVPLTLVLRNWQNATSILWNACTEAARDDEAKALSYIGRTLMALEQEILGTVTTSYLVEREAIASGERGAVHLVAQTLVSGRDPHAEAERLDIELAPGYDVMAVQFDAFEGEADTQYPGRQIAHRRKLRKILRALGEYRGAYPVLATLDSHGGHVLVPQDETATATTEEVGRDLVDRMRVAAGVNVTASHVDSASFDDLPRAAKLSTEILEIVLSTNRPPGLYRLSDVALVYQLAHPTAATRYFAELLAPLEPHPELLETLDHYLFLDFDRGRTARRLKVHPNTVNNRLHRITTLTGCDPSRFDGIMLLGAALSIREVSR</sequence>
<feature type="domain" description="RsbT co-antagonist protein RsbRD N-terminal" evidence="2">
    <location>
        <begin position="52"/>
        <end position="156"/>
    </location>
</feature>
<dbReference type="InterPro" id="IPR051448">
    <property type="entry name" value="CdaR-like_regulators"/>
</dbReference>
<dbReference type="PANTHER" id="PTHR33744">
    <property type="entry name" value="CARBOHYDRATE DIACID REGULATOR"/>
    <property type="match status" value="1"/>
</dbReference>
<organism evidence="3 4">
    <name type="scientific">Rhodococcus ruber BKS 20-38</name>
    <dbReference type="NCBI Taxonomy" id="1278076"/>
    <lineage>
        <taxon>Bacteria</taxon>
        <taxon>Bacillati</taxon>
        <taxon>Actinomycetota</taxon>
        <taxon>Actinomycetes</taxon>
        <taxon>Mycobacteriales</taxon>
        <taxon>Nocardiaceae</taxon>
        <taxon>Rhodococcus</taxon>
    </lineage>
</organism>
<reference evidence="3 4" key="1">
    <citation type="journal article" date="2013" name="Genome Announc.">
        <title>Draft Genome Sequence of Rhodococcus ruber Strain BKS 20-38.</title>
        <authorList>
            <person name="Bala M."/>
            <person name="Kumar S."/>
            <person name="Raghava G.P."/>
            <person name="Mayilraj S."/>
        </authorList>
    </citation>
    <scope>NUCLEOTIDE SEQUENCE [LARGE SCALE GENOMIC DNA]</scope>
    <source>
        <strain evidence="3 4">BKS 20-38</strain>
    </source>
</reference>
<protein>
    <submittedName>
        <fullName evidence="3">Uncharacterized protein</fullName>
    </submittedName>
</protein>
<evidence type="ECO:0000259" key="2">
    <source>
        <dbReference type="Pfam" id="PF14361"/>
    </source>
</evidence>
<proteinExistence type="predicted"/>
<accession>M2XJR5</accession>
<dbReference type="AlphaFoldDB" id="M2XJR5"/>
<dbReference type="Pfam" id="PF13556">
    <property type="entry name" value="HTH_30"/>
    <property type="match status" value="1"/>
</dbReference>
<dbReference type="PATRIC" id="fig|1278076.4.peg.3920"/>
<dbReference type="InterPro" id="IPR042070">
    <property type="entry name" value="PucR_C-HTH_sf"/>
</dbReference>
<dbReference type="EMBL" id="AOEX01000060">
    <property type="protein sequence ID" value="EME61286.1"/>
    <property type="molecule type" value="Genomic_DNA"/>
</dbReference>
<dbReference type="Gene3D" id="1.10.10.2840">
    <property type="entry name" value="PucR C-terminal helix-turn-helix domain"/>
    <property type="match status" value="1"/>
</dbReference>
<dbReference type="Pfam" id="PF14361">
    <property type="entry name" value="RsbRD_N"/>
    <property type="match status" value="1"/>
</dbReference>
<comment type="caution">
    <text evidence="3">The sequence shown here is derived from an EMBL/GenBank/DDBJ whole genome shotgun (WGS) entry which is preliminary data.</text>
</comment>
<dbReference type="InterPro" id="IPR025751">
    <property type="entry name" value="RsbRD_N_dom"/>
</dbReference>
<evidence type="ECO:0000313" key="4">
    <source>
        <dbReference type="Proteomes" id="UP000011731"/>
    </source>
</evidence>
<evidence type="ECO:0000259" key="1">
    <source>
        <dbReference type="Pfam" id="PF13556"/>
    </source>
</evidence>
<dbReference type="InterPro" id="IPR025736">
    <property type="entry name" value="PucR_C-HTH_dom"/>
</dbReference>
<evidence type="ECO:0000313" key="3">
    <source>
        <dbReference type="EMBL" id="EME61286.1"/>
    </source>
</evidence>
<name>M2XJR5_9NOCA</name>
<keyword evidence="4" id="KW-1185">Reference proteome</keyword>
<gene>
    <name evidence="3" type="ORF">G352_19046</name>
</gene>
<dbReference type="PANTHER" id="PTHR33744:SF7">
    <property type="entry name" value="PUCR FAMILY TRANSCRIPTIONAL REGULATOR"/>
    <property type="match status" value="1"/>
</dbReference>